<keyword evidence="2 4" id="KW-0012">Acyltransferase</keyword>
<dbReference type="InterPro" id="IPR000182">
    <property type="entry name" value="GNAT_dom"/>
</dbReference>
<dbReference type="Pfam" id="PF00583">
    <property type="entry name" value="Acetyltransf_1"/>
    <property type="match status" value="1"/>
</dbReference>
<dbReference type="Gene3D" id="3.40.630.30">
    <property type="match status" value="1"/>
</dbReference>
<dbReference type="EMBL" id="JBHSIZ010000045">
    <property type="protein sequence ID" value="MFC4961310.1"/>
    <property type="molecule type" value="Genomic_DNA"/>
</dbReference>
<evidence type="ECO:0000256" key="1">
    <source>
        <dbReference type="ARBA" id="ARBA00022679"/>
    </source>
</evidence>
<dbReference type="PANTHER" id="PTHR43877">
    <property type="entry name" value="AMINOALKYLPHOSPHONATE N-ACETYLTRANSFERASE-RELATED-RELATED"/>
    <property type="match status" value="1"/>
</dbReference>
<dbReference type="EC" id="2.3.-.-" evidence="4"/>
<reference evidence="5" key="1">
    <citation type="journal article" date="2019" name="Int. J. Syst. Evol. Microbiol.">
        <title>The Global Catalogue of Microorganisms (GCM) 10K type strain sequencing project: providing services to taxonomists for standard genome sequencing and annotation.</title>
        <authorList>
            <consortium name="The Broad Institute Genomics Platform"/>
            <consortium name="The Broad Institute Genome Sequencing Center for Infectious Disease"/>
            <person name="Wu L."/>
            <person name="Ma J."/>
        </authorList>
    </citation>
    <scope>NUCLEOTIDE SEQUENCE [LARGE SCALE GENOMIC DNA]</scope>
    <source>
        <strain evidence="5">CCM 7224</strain>
    </source>
</reference>
<feature type="domain" description="N-acetyltransferase" evidence="3">
    <location>
        <begin position="3"/>
        <end position="152"/>
    </location>
</feature>
<evidence type="ECO:0000313" key="4">
    <source>
        <dbReference type="EMBL" id="MFC4961310.1"/>
    </source>
</evidence>
<comment type="caution">
    <text evidence="4">The sequence shown here is derived from an EMBL/GenBank/DDBJ whole genome shotgun (WGS) entry which is preliminary data.</text>
</comment>
<name>A0ABV9UXW5_9ACTN</name>
<dbReference type="RefSeq" id="WP_344377906.1">
    <property type="nucleotide sequence ID" value="NZ_BAAASQ010000019.1"/>
</dbReference>
<dbReference type="InterPro" id="IPR050832">
    <property type="entry name" value="Bact_Acetyltransf"/>
</dbReference>
<protein>
    <submittedName>
        <fullName evidence="4">GNAT family N-acetyltransferase</fullName>
        <ecNumber evidence="4">2.3.-.-</ecNumber>
    </submittedName>
</protein>
<dbReference type="CDD" id="cd04301">
    <property type="entry name" value="NAT_SF"/>
    <property type="match status" value="1"/>
</dbReference>
<dbReference type="PROSITE" id="PS51186">
    <property type="entry name" value="GNAT"/>
    <property type="match status" value="1"/>
</dbReference>
<dbReference type="PANTHER" id="PTHR43877:SF5">
    <property type="entry name" value="BLL8307 PROTEIN"/>
    <property type="match status" value="1"/>
</dbReference>
<evidence type="ECO:0000313" key="5">
    <source>
        <dbReference type="Proteomes" id="UP001595834"/>
    </source>
</evidence>
<evidence type="ECO:0000259" key="3">
    <source>
        <dbReference type="PROSITE" id="PS51186"/>
    </source>
</evidence>
<proteinExistence type="predicted"/>
<accession>A0ABV9UXW5</accession>
<dbReference type="SUPFAM" id="SSF55729">
    <property type="entry name" value="Acyl-CoA N-acyltransferases (Nat)"/>
    <property type="match status" value="1"/>
</dbReference>
<organism evidence="4 5">
    <name type="scientific">Streptomyces mauvecolor</name>
    <dbReference type="NCBI Taxonomy" id="58345"/>
    <lineage>
        <taxon>Bacteria</taxon>
        <taxon>Bacillati</taxon>
        <taxon>Actinomycetota</taxon>
        <taxon>Actinomycetes</taxon>
        <taxon>Kitasatosporales</taxon>
        <taxon>Streptomycetaceae</taxon>
        <taxon>Streptomyces</taxon>
    </lineage>
</organism>
<dbReference type="GO" id="GO:0016746">
    <property type="term" value="F:acyltransferase activity"/>
    <property type="evidence" value="ECO:0007669"/>
    <property type="project" value="UniProtKB-KW"/>
</dbReference>
<keyword evidence="5" id="KW-1185">Reference proteome</keyword>
<gene>
    <name evidence="4" type="ORF">ACFPFX_33980</name>
</gene>
<keyword evidence="1 4" id="KW-0808">Transferase</keyword>
<dbReference type="InterPro" id="IPR016181">
    <property type="entry name" value="Acyl_CoA_acyltransferase"/>
</dbReference>
<dbReference type="Proteomes" id="UP001595834">
    <property type="component" value="Unassembled WGS sequence"/>
</dbReference>
<evidence type="ECO:0000256" key="2">
    <source>
        <dbReference type="ARBA" id="ARBA00023315"/>
    </source>
</evidence>
<sequence>MKIAVDDLSGPEIAHFLDEHVQQMQSITPPESKHALDLDALRKPGITFWSVKDGDTLVGCGAIKRLDAGHAELKSMRTAPIRKRSGVASLLMEHIITEATRMGFSRLSLETGTAEFFLPARRLYEKFGFARCEPFADYEPDPNSTFMTRKLRATGCQDCQELGAW</sequence>